<protein>
    <recommendedName>
        <fullName evidence="3">PPM-type phosphatase domain-containing protein</fullName>
    </recommendedName>
</protein>
<evidence type="ECO:0000313" key="1">
    <source>
        <dbReference type="EMBL" id="GDY28764.1"/>
    </source>
</evidence>
<proteinExistence type="predicted"/>
<name>A0A4D4J084_9PSEU</name>
<evidence type="ECO:0008006" key="3">
    <source>
        <dbReference type="Google" id="ProtNLM"/>
    </source>
</evidence>
<reference evidence="2" key="1">
    <citation type="submission" date="2019-04" db="EMBL/GenBank/DDBJ databases">
        <title>Draft genome sequence of Pseudonocardiaceae bacterium SL3-2-4.</title>
        <authorList>
            <person name="Ningsih F."/>
            <person name="Yokota A."/>
            <person name="Sakai Y."/>
            <person name="Nanatani K."/>
            <person name="Yabe S."/>
            <person name="Oetari A."/>
            <person name="Sjamsuridzal W."/>
        </authorList>
    </citation>
    <scope>NUCLEOTIDE SEQUENCE [LARGE SCALE GENOMIC DNA]</scope>
    <source>
        <strain evidence="2">SL3-2-4</strain>
    </source>
</reference>
<sequence>MMTIHTASLPAHEGRGQDRWAAVTNGLIVLDGASSFTPAVINAERFVDELIADLSQRLPADQESLCVILGRSINAVASKLQLKPGHSPSSTVLILRKSSENIDLLLLGDSTALVKTTYHDEPHRITDTRLAAVAPEYHDKYRSRLRTGSGYDNTHRALLRSLQEEQLAARNTPGGYWIAEADPSAAEHAIVQSFPIDTVEWCILATDGAQRPVDHLGIPWERIAEMTDDQLAEQLQELQEWESRNDPSGALLPRAKVHDDKLIAVWKPCRVTHRQRP</sequence>
<dbReference type="SUPFAM" id="SSF81606">
    <property type="entry name" value="PP2C-like"/>
    <property type="match status" value="1"/>
</dbReference>
<gene>
    <name evidence="1" type="ORF">GTS_03970</name>
</gene>
<dbReference type="OrthoDB" id="3190646at2"/>
<organism evidence="1 2">
    <name type="scientific">Gandjariella thermophila</name>
    <dbReference type="NCBI Taxonomy" id="1931992"/>
    <lineage>
        <taxon>Bacteria</taxon>
        <taxon>Bacillati</taxon>
        <taxon>Actinomycetota</taxon>
        <taxon>Actinomycetes</taxon>
        <taxon>Pseudonocardiales</taxon>
        <taxon>Pseudonocardiaceae</taxon>
        <taxon>Gandjariella</taxon>
    </lineage>
</organism>
<dbReference type="EMBL" id="BJFL01000002">
    <property type="protein sequence ID" value="GDY28764.1"/>
    <property type="molecule type" value="Genomic_DNA"/>
</dbReference>
<accession>A0A4D4J084</accession>
<dbReference type="Gene3D" id="3.60.40.10">
    <property type="entry name" value="PPM-type phosphatase domain"/>
    <property type="match status" value="1"/>
</dbReference>
<dbReference type="Proteomes" id="UP000298860">
    <property type="component" value="Unassembled WGS sequence"/>
</dbReference>
<evidence type="ECO:0000313" key="2">
    <source>
        <dbReference type="Proteomes" id="UP000298860"/>
    </source>
</evidence>
<dbReference type="AlphaFoldDB" id="A0A4D4J084"/>
<comment type="caution">
    <text evidence="1">The sequence shown here is derived from an EMBL/GenBank/DDBJ whole genome shotgun (WGS) entry which is preliminary data.</text>
</comment>
<keyword evidence="2" id="KW-1185">Reference proteome</keyword>
<dbReference type="InterPro" id="IPR036457">
    <property type="entry name" value="PPM-type-like_dom_sf"/>
</dbReference>